<reference evidence="2" key="1">
    <citation type="journal article" date="2023" name="Nat. Plants">
        <title>Single-cell RNA sequencing provides a high-resolution roadmap for understanding the multicellular compartmentation of specialized metabolism.</title>
        <authorList>
            <person name="Sun S."/>
            <person name="Shen X."/>
            <person name="Li Y."/>
            <person name="Li Y."/>
            <person name="Wang S."/>
            <person name="Li R."/>
            <person name="Zhang H."/>
            <person name="Shen G."/>
            <person name="Guo B."/>
            <person name="Wei J."/>
            <person name="Xu J."/>
            <person name="St-Pierre B."/>
            <person name="Chen S."/>
            <person name="Sun C."/>
        </authorList>
    </citation>
    <scope>NUCLEOTIDE SEQUENCE [LARGE SCALE GENOMIC DNA]</scope>
</reference>
<name>A0ACB9ZPX0_CATRO</name>
<protein>
    <submittedName>
        <fullName evidence="1">Uncharacterized protein</fullName>
    </submittedName>
</protein>
<evidence type="ECO:0000313" key="2">
    <source>
        <dbReference type="Proteomes" id="UP001060085"/>
    </source>
</evidence>
<comment type="caution">
    <text evidence="1">The sequence shown here is derived from an EMBL/GenBank/DDBJ whole genome shotgun (WGS) entry which is preliminary data.</text>
</comment>
<evidence type="ECO:0000313" key="1">
    <source>
        <dbReference type="EMBL" id="KAI5649638.1"/>
    </source>
</evidence>
<dbReference type="Proteomes" id="UP001060085">
    <property type="component" value="Linkage Group LG08"/>
</dbReference>
<accession>A0ACB9ZPX0</accession>
<gene>
    <name evidence="1" type="ORF">M9H77_35643</name>
</gene>
<organism evidence="1 2">
    <name type="scientific">Catharanthus roseus</name>
    <name type="common">Madagascar periwinkle</name>
    <name type="synonym">Vinca rosea</name>
    <dbReference type="NCBI Taxonomy" id="4058"/>
    <lineage>
        <taxon>Eukaryota</taxon>
        <taxon>Viridiplantae</taxon>
        <taxon>Streptophyta</taxon>
        <taxon>Embryophyta</taxon>
        <taxon>Tracheophyta</taxon>
        <taxon>Spermatophyta</taxon>
        <taxon>Magnoliopsida</taxon>
        <taxon>eudicotyledons</taxon>
        <taxon>Gunneridae</taxon>
        <taxon>Pentapetalae</taxon>
        <taxon>asterids</taxon>
        <taxon>lamiids</taxon>
        <taxon>Gentianales</taxon>
        <taxon>Apocynaceae</taxon>
        <taxon>Rauvolfioideae</taxon>
        <taxon>Vinceae</taxon>
        <taxon>Catharanthinae</taxon>
        <taxon>Catharanthus</taxon>
    </lineage>
</organism>
<sequence>MSRSSRHKEIQGNNTENNQDYTIDGTSARTRPFSFEDIMLRRKSKNPVGEILSGPGEADDWDNIVENTDNGLKSDRDGHGKSAWGSSKNVSEDSPKVSSRGREDTSMIKERKLAKDRAKESQDNIENKSKLVPVYSLTHEKARGGKFDRHVNHKKRSDQPIEDSKDESGKRHSRGHGRREISSGKSIRRSEKERECKESNDNDDRPVNKRRSVDQSRHDYENESRKRHSGNFTGTGKSGGHRVQPEKERKKKHHDEDREKTEARDGIKKHDLRASKSSEVSERKEKESSWMQYEDSRLKRRRSRSRERDSDRGRRSPSRSPKVQKHKSFAERDHGGLSSHSSKDRSQQSHSDVERNKISSNDSISNHRRYSGSSSGLGGYSPRKRKTDAARTSPTNRSPERTAGWDLPPLGKDGYSTGPVISGMQSSNQIMSSNAQEPSDVVPETSFIVKPVMMPQYSSSLIHAIDSIQLTQATRPMRRLYVENLPASASEKALMECINNFLLSSGVNCIHGTLPCISCMIHKEKGQALLEFLTPEDASAALSFDGRSFCGSIIKIRRPKDFIEVATGVPDKSADANFTLSDTVEDSSHKIFIGGISKLISSEMLIDIARTFGPLKAFHVEHNSDIDASCAFLEYADHLVTLKACAGLNGMKLGGQVLTAVQALPDASSLGDVTDCPSYAIPEHAKPLLEKPTEILKIKNVLEAEGISSLSETELEEILEDIRLECSRFGTVKAVNVVKQGNCSSTTESFASMDAGDAAVDDEGKQEVTVGTTAHELENLDESKPPSSTMEAVEDNCNSDVKPGRCSPLSSSTDPDDFSKANVDNGHSDDKLLANIITDETCESNIEDKDTSIKDAGSLENLGSSSGGREKSPDASIDHLISNDKVVDNSTTVASGIEDTMKIEKGSSSEEDITRTSASALNPGNKKDSDINEKAEDKGEVANLGKVFKPGSVLVEFKRAEACCIAAHCLHRRHFDDRIVTVEYISPNLYRKRFPK</sequence>
<proteinExistence type="predicted"/>
<keyword evidence="2" id="KW-1185">Reference proteome</keyword>
<dbReference type="EMBL" id="CM044708">
    <property type="protein sequence ID" value="KAI5649638.1"/>
    <property type="molecule type" value="Genomic_DNA"/>
</dbReference>